<dbReference type="AlphaFoldDB" id="A0A6A8A5J3"/>
<organism evidence="2 3">
    <name type="scientific">Endobacterium cereale</name>
    <dbReference type="NCBI Taxonomy" id="2663029"/>
    <lineage>
        <taxon>Bacteria</taxon>
        <taxon>Pseudomonadati</taxon>
        <taxon>Pseudomonadota</taxon>
        <taxon>Alphaproteobacteria</taxon>
        <taxon>Hyphomicrobiales</taxon>
        <taxon>Rhizobiaceae</taxon>
        <taxon>Endobacterium</taxon>
    </lineage>
</organism>
<evidence type="ECO:0000313" key="3">
    <source>
        <dbReference type="Proteomes" id="UP000435138"/>
    </source>
</evidence>
<name>A0A6A8A5J3_9HYPH</name>
<feature type="compositionally biased region" description="Polar residues" evidence="1">
    <location>
        <begin position="34"/>
        <end position="46"/>
    </location>
</feature>
<dbReference type="Proteomes" id="UP000435138">
    <property type="component" value="Unassembled WGS sequence"/>
</dbReference>
<dbReference type="InterPro" id="IPR021327">
    <property type="entry name" value="DUF2934"/>
</dbReference>
<evidence type="ECO:0000313" key="2">
    <source>
        <dbReference type="EMBL" id="MQY46622.1"/>
    </source>
</evidence>
<comment type="caution">
    <text evidence="2">The sequence shown here is derived from an EMBL/GenBank/DDBJ whole genome shotgun (WGS) entry which is preliminary data.</text>
</comment>
<dbReference type="EMBL" id="WIXI01000041">
    <property type="protein sequence ID" value="MQY46622.1"/>
    <property type="molecule type" value="Genomic_DNA"/>
</dbReference>
<feature type="compositionally biased region" description="Basic and acidic residues" evidence="1">
    <location>
        <begin position="14"/>
        <end position="32"/>
    </location>
</feature>
<accession>A0A6A8A5J3</accession>
<dbReference type="Pfam" id="PF11154">
    <property type="entry name" value="DUF2934"/>
    <property type="match status" value="1"/>
</dbReference>
<gene>
    <name evidence="2" type="ORF">GAO09_11270</name>
</gene>
<sequence length="82" mass="9038">MSKEEISRQAYSRWEAEGRPDGQHERHWREAEEATQSNALPQSWSSDHAGGISPKTKVSKSKPAKPGRNGGKPKPSDQASVI</sequence>
<evidence type="ECO:0000256" key="1">
    <source>
        <dbReference type="SAM" id="MobiDB-lite"/>
    </source>
</evidence>
<keyword evidence="3" id="KW-1185">Reference proteome</keyword>
<reference evidence="2 3" key="1">
    <citation type="submission" date="2019-11" db="EMBL/GenBank/DDBJ databases">
        <title>Genome analysis of Rhizobacterium cereale a novel genus and species isolated from maize roots in North Spain.</title>
        <authorList>
            <person name="Menendez E."/>
            <person name="Flores-Felix J.D."/>
            <person name="Ramirez-Bahena M.-H."/>
            <person name="Igual J.M."/>
            <person name="Garcia-Fraile P."/>
            <person name="Peix A."/>
            <person name="Velazquez E."/>
        </authorList>
    </citation>
    <scope>NUCLEOTIDE SEQUENCE [LARGE SCALE GENOMIC DNA]</scope>
    <source>
        <strain evidence="2 3">RZME27</strain>
    </source>
</reference>
<proteinExistence type="predicted"/>
<protein>
    <submittedName>
        <fullName evidence="2">DUF2934 domain-containing protein</fullName>
    </submittedName>
</protein>
<feature type="region of interest" description="Disordered" evidence="1">
    <location>
        <begin position="1"/>
        <end position="82"/>
    </location>
</feature>